<dbReference type="AlphaFoldDB" id="A0A3P7LCV0"/>
<evidence type="ECO:0000313" key="1">
    <source>
        <dbReference type="EMBL" id="VDM76968.1"/>
    </source>
</evidence>
<protein>
    <submittedName>
        <fullName evidence="1">Uncharacterized protein</fullName>
    </submittedName>
</protein>
<proteinExistence type="predicted"/>
<sequence>MNCPSSSSDSIFRIELPNGKTTVISHGNQDLKQLLEKVCIKLAVQPEFFELIRGNDGEWKLLMREEYEVRGVTPYAPEGADIGDVVISVDGKLISQVSFKSWNITCL</sequence>
<name>A0A3P7LCV0_STRVU</name>
<evidence type="ECO:0000313" key="2">
    <source>
        <dbReference type="Proteomes" id="UP000270094"/>
    </source>
</evidence>
<accession>A0A3P7LCV0</accession>
<dbReference type="EMBL" id="UYYB01098121">
    <property type="protein sequence ID" value="VDM76968.1"/>
    <property type="molecule type" value="Genomic_DNA"/>
</dbReference>
<dbReference type="OrthoDB" id="1594986at2759"/>
<organism evidence="1 2">
    <name type="scientific">Strongylus vulgaris</name>
    <name type="common">Blood worm</name>
    <dbReference type="NCBI Taxonomy" id="40348"/>
    <lineage>
        <taxon>Eukaryota</taxon>
        <taxon>Metazoa</taxon>
        <taxon>Ecdysozoa</taxon>
        <taxon>Nematoda</taxon>
        <taxon>Chromadorea</taxon>
        <taxon>Rhabditida</taxon>
        <taxon>Rhabditina</taxon>
        <taxon>Rhabditomorpha</taxon>
        <taxon>Strongyloidea</taxon>
        <taxon>Strongylidae</taxon>
        <taxon>Strongylus</taxon>
    </lineage>
</organism>
<keyword evidence="2" id="KW-1185">Reference proteome</keyword>
<reference evidence="1 2" key="1">
    <citation type="submission" date="2018-11" db="EMBL/GenBank/DDBJ databases">
        <authorList>
            <consortium name="Pathogen Informatics"/>
        </authorList>
    </citation>
    <scope>NUCLEOTIDE SEQUENCE [LARGE SCALE GENOMIC DNA]</scope>
</reference>
<dbReference type="Proteomes" id="UP000270094">
    <property type="component" value="Unassembled WGS sequence"/>
</dbReference>
<gene>
    <name evidence="1" type="ORF">SVUK_LOCUS11966</name>
</gene>